<dbReference type="Proteomes" id="UP000562352">
    <property type="component" value="Unassembled WGS sequence"/>
</dbReference>
<dbReference type="EMBL" id="JACHJJ010000017">
    <property type="protein sequence ID" value="MBB5965526.1"/>
    <property type="molecule type" value="Genomic_DNA"/>
</dbReference>
<dbReference type="AlphaFoldDB" id="A0A841DE17"/>
<dbReference type="RefSeq" id="WP_260408207.1">
    <property type="nucleotide sequence ID" value="NZ_BAAAWZ010000001.1"/>
</dbReference>
<protein>
    <submittedName>
        <fullName evidence="1">Uncharacterized protein</fullName>
    </submittedName>
</protein>
<evidence type="ECO:0000313" key="1">
    <source>
        <dbReference type="EMBL" id="MBB5965526.1"/>
    </source>
</evidence>
<name>A0A841DE17_PLAVE</name>
<comment type="caution">
    <text evidence="1">The sequence shown here is derived from an EMBL/GenBank/DDBJ whole genome shotgun (WGS) entry which is preliminary data.</text>
</comment>
<organism evidence="1 2">
    <name type="scientific">Planomonospora venezuelensis</name>
    <dbReference type="NCBI Taxonomy" id="1999"/>
    <lineage>
        <taxon>Bacteria</taxon>
        <taxon>Bacillati</taxon>
        <taxon>Actinomycetota</taxon>
        <taxon>Actinomycetes</taxon>
        <taxon>Streptosporangiales</taxon>
        <taxon>Streptosporangiaceae</taxon>
        <taxon>Planomonospora</taxon>
    </lineage>
</organism>
<evidence type="ECO:0000313" key="2">
    <source>
        <dbReference type="Proteomes" id="UP000562352"/>
    </source>
</evidence>
<gene>
    <name evidence="1" type="ORF">FHS22_004816</name>
</gene>
<sequence>MRSAWAPASAARMRVHPSHPALVVVDVIRDEKAWANDPRR</sequence>
<reference evidence="1 2" key="1">
    <citation type="submission" date="2020-08" db="EMBL/GenBank/DDBJ databases">
        <title>Genomic Encyclopedia of Type Strains, Phase III (KMG-III): the genomes of soil and plant-associated and newly described type strains.</title>
        <authorList>
            <person name="Whitman W."/>
        </authorList>
    </citation>
    <scope>NUCLEOTIDE SEQUENCE [LARGE SCALE GENOMIC DNA]</scope>
    <source>
        <strain evidence="1 2">CECT 3303</strain>
    </source>
</reference>
<keyword evidence="2" id="KW-1185">Reference proteome</keyword>
<proteinExistence type="predicted"/>
<accession>A0A841DE17</accession>